<evidence type="ECO:0000313" key="2">
    <source>
        <dbReference type="EMBL" id="RKP36394.1"/>
    </source>
</evidence>
<dbReference type="InterPro" id="IPR012340">
    <property type="entry name" value="NA-bd_OB-fold"/>
</dbReference>
<dbReference type="GO" id="GO:0032210">
    <property type="term" value="P:regulation of telomere maintenance via telomerase"/>
    <property type="evidence" value="ECO:0007669"/>
    <property type="project" value="TreeGrafter"/>
</dbReference>
<protein>
    <recommendedName>
        <fullName evidence="4">Protection of telomeres protein 1 ssDNA-binding domain-containing protein</fullName>
    </recommendedName>
</protein>
<accession>A0A4P9ZS81</accession>
<sequence>MFCDFYGEVVENSPRLNSGHQSNWHSFTVTDYTENPALRESDADTINSNNIVGRRVIKCDAWDINAGPSRALPPGTLVFIRNCFVTEWDNTIELKVRADPQFPDKTSEPAPESPAPPINPRASSVPLVHTEPDPVALVEPEPELESIFQSPTVIRFPNRPITPIKEVMGFPKPIWKFRIRARVVACAPVELERFVRIYCHNCQEGATPTPDLAQNGTVVCPGCASVLPDSQYVYSFSMLLEDSSGDRLRVIAYGRDAAQFLPGLAPTNMHSNNATRQSLAQRLGKILPPSITCKWHQTGPKRHRKGTQSAMSTPAPWFDCCIKSYEVEIVGELVRRYQIFGTSLT</sequence>
<dbReference type="GO" id="GO:0000783">
    <property type="term" value="C:nuclear telomere cap complex"/>
    <property type="evidence" value="ECO:0007669"/>
    <property type="project" value="TreeGrafter"/>
</dbReference>
<dbReference type="STRING" id="215637.A0A4P9ZS81"/>
<dbReference type="Proteomes" id="UP000268162">
    <property type="component" value="Unassembled WGS sequence"/>
</dbReference>
<dbReference type="PANTHER" id="PTHR14513:SF0">
    <property type="entry name" value="PROTECTION OF TELOMERES PROTEIN 1"/>
    <property type="match status" value="1"/>
</dbReference>
<proteinExistence type="predicted"/>
<evidence type="ECO:0000313" key="3">
    <source>
        <dbReference type="Proteomes" id="UP000268162"/>
    </source>
</evidence>
<organism evidence="2 3">
    <name type="scientific">Dimargaris cristalligena</name>
    <dbReference type="NCBI Taxonomy" id="215637"/>
    <lineage>
        <taxon>Eukaryota</taxon>
        <taxon>Fungi</taxon>
        <taxon>Fungi incertae sedis</taxon>
        <taxon>Zoopagomycota</taxon>
        <taxon>Kickxellomycotina</taxon>
        <taxon>Dimargaritomycetes</taxon>
        <taxon>Dimargaritales</taxon>
        <taxon>Dimargaritaceae</taxon>
        <taxon>Dimargaris</taxon>
    </lineage>
</organism>
<feature type="region of interest" description="Disordered" evidence="1">
    <location>
        <begin position="99"/>
        <end position="125"/>
    </location>
</feature>
<dbReference type="GO" id="GO:0016233">
    <property type="term" value="P:telomere capping"/>
    <property type="evidence" value="ECO:0007669"/>
    <property type="project" value="TreeGrafter"/>
</dbReference>
<dbReference type="EMBL" id="ML002661">
    <property type="protein sequence ID" value="RKP36394.1"/>
    <property type="molecule type" value="Genomic_DNA"/>
</dbReference>
<dbReference type="InterPro" id="IPR028389">
    <property type="entry name" value="POT1"/>
</dbReference>
<gene>
    <name evidence="2" type="ORF">BJ085DRAFT_41238</name>
</gene>
<reference evidence="3" key="1">
    <citation type="journal article" date="2018" name="Nat. Microbiol.">
        <title>Leveraging single-cell genomics to expand the fungal tree of life.</title>
        <authorList>
            <person name="Ahrendt S.R."/>
            <person name="Quandt C.A."/>
            <person name="Ciobanu D."/>
            <person name="Clum A."/>
            <person name="Salamov A."/>
            <person name="Andreopoulos B."/>
            <person name="Cheng J.F."/>
            <person name="Woyke T."/>
            <person name="Pelin A."/>
            <person name="Henrissat B."/>
            <person name="Reynolds N.K."/>
            <person name="Benny G.L."/>
            <person name="Smith M.E."/>
            <person name="James T.Y."/>
            <person name="Grigoriev I.V."/>
        </authorList>
    </citation>
    <scope>NUCLEOTIDE SEQUENCE [LARGE SCALE GENOMIC DNA]</scope>
    <source>
        <strain evidence="3">RSA 468</strain>
    </source>
</reference>
<evidence type="ECO:0008006" key="4">
    <source>
        <dbReference type="Google" id="ProtNLM"/>
    </source>
</evidence>
<dbReference type="GO" id="GO:0010521">
    <property type="term" value="F:telomerase inhibitor activity"/>
    <property type="evidence" value="ECO:0007669"/>
    <property type="project" value="TreeGrafter"/>
</dbReference>
<evidence type="ECO:0000256" key="1">
    <source>
        <dbReference type="SAM" id="MobiDB-lite"/>
    </source>
</evidence>
<dbReference type="Gene3D" id="2.40.50.140">
    <property type="entry name" value="Nucleic acid-binding proteins"/>
    <property type="match status" value="2"/>
</dbReference>
<dbReference type="GO" id="GO:0098505">
    <property type="term" value="F:G-rich strand telomeric DNA binding"/>
    <property type="evidence" value="ECO:0007669"/>
    <property type="project" value="TreeGrafter"/>
</dbReference>
<keyword evidence="3" id="KW-1185">Reference proteome</keyword>
<dbReference type="PANTHER" id="PTHR14513">
    <property type="entry name" value="PROTECTION OF TELOMERES 1"/>
    <property type="match status" value="1"/>
</dbReference>
<name>A0A4P9ZS81_9FUNG</name>
<dbReference type="AlphaFoldDB" id="A0A4P9ZS81"/>